<evidence type="ECO:0000256" key="3">
    <source>
        <dbReference type="ARBA" id="ARBA00022989"/>
    </source>
</evidence>
<dbReference type="EMBL" id="JAWJWF010000046">
    <property type="protein sequence ID" value="KAK6624354.1"/>
    <property type="molecule type" value="Genomic_DNA"/>
</dbReference>
<feature type="compositionally biased region" description="Basic and acidic residues" evidence="6">
    <location>
        <begin position="1594"/>
        <end position="1620"/>
    </location>
</feature>
<dbReference type="SUPFAM" id="SSF81324">
    <property type="entry name" value="Voltage-gated potassium channels"/>
    <property type="match status" value="2"/>
</dbReference>
<evidence type="ECO:0000313" key="9">
    <source>
        <dbReference type="EMBL" id="KAK6624354.1"/>
    </source>
</evidence>
<sequence length="1644" mass="187287">MYLFGGKFCMLSDGSRECTCIEISLKDPDCVCDRKHFNNFLWATVTVFQILTQEDWNVVLFNGMEKTSHWAALYFVALMTFGNYVLFNLLVAILVEGFSSERNERREREARELEKQREKAAEIAAALFEEAVRYSPTSDSSETSFHHDIKNKWRSAEDIHQPKYKKSKAQAKESLWKLKQNMSRKQEIKCNNVRKESQMLEEVPVPPPSPPRITHTAATPQDSPNATTDLKSIDSSNSSQWSIPQLLKPSNNYKLANNNLSNSSQTSLGKCITTVSIKDTIPQHTPRRVYSWRLSRPSLKRKSRRNSGTSEPRGNDGETILNNNHLSTRSSEEHIRCNGNLLSSNTIRNDTQSHKSFSPQHSIKSKHSGKDVQVGWSDSNSINQGSSKKDNLEHAASVNEIRMNGAGFTQNEHFQSKGSKVNVSPTSIPPSDDLLKTKQNEDFIAENVEVVDNVDSTTPCGADAVPKVFYCFEKTGCFKEREDYSLYIFPPDNKFRKSCTWVVERKWFDNAVLLFIGLNCITLAMERPNIPPNSTERLFLLCANYVFTVVFALEMFVKVIATGMWYGKNAYFTSGWNIMDGALVTISIVDLLMSLISESSPRIFGILRVFRLLRSLRPLRVINRAPGLKLVVQTLLSSLRPIGNIVLICCTFFIIFGILGVQLFKGTFYYCEGPKLENVKNKTDCLADSKNQWLNRKYNFDDLGKALMSLFVLSSRDGWVNIMYTGLDAVGVDLQPVKNYSEWRLLYFIAFILLVGFFVLNMFVGVVVENFHRCREEQEKEERMIRLAKRAKQMEKKRRKMHEPPYYINYSKPRLVIHNVVTSKYFDLAIAAVIGLNVVTMAMEFYMMPRPLTYALKIFNYFFTAVFILELFMKLLALGLKLYLKDRWNQLDVAIVFLSIVGIVLEELESKIIPINPTIIRVMRVLRIARVLKLLKMAKGIRALLDTVMQALPQVGNLGLLFFLLFFIFAALGVELFGRLECSDEMPCQGLGEHAHFANFGMAFLTLFRVATGDNWNGIMKDTLRDNCDDNTDCVKNCCVSTIIAPIFFVIFVLMAQFVLVNVVVAVLMKHLEESHKQMEDELDMEVELERELQQEQEELEEEMCLRSLEVENDSKGRVKRPLGKVLSLPSNFIYHSETNKNDSSFQIDDTINRRGSSISYHLPYHSHRRQTFHSQVPLTSKPFALPAFASIYTTDQEKLLNKNIKGNNKIENVIDHQALLRRMSSIDYKRRSSVSAGNSRRGSLFKPRTELQALIGLSKSAGLMSCPTPQQLLSLTELVIDEKEREKRILRKALSMENRTTSEENAPEGISASVLIVPPAYPCDKMLLRPPEDDKFKKSERRPLFRPQKSTEAMEKIEEGFVEQNASVQPKVVTEKRKMNFRQMSLDSKCSTLHDKTKEIHPEEIAMVVHERRSPYLRELRGQLQDFSLDETPFIHQGNQSKTLVRRQLTTPILEGSPLRRRKPSLLRQECQEVTSTESLTKCAPRDNLPLSLLEKRESQLRKPQQSSGDDVTTAETSLSVAELLPNVKKENEQERTKMTPRQPKKETLLEVSAGTSTSSNSTTATNIRSDSLLSEEADKESRTQITLVESEDGPKAEFEVVGKQKNEKKITTGSKERLIGTSSEECCDTSEDDACQKPSEKY</sequence>
<reference evidence="9 10" key="1">
    <citation type="submission" date="2023-09" db="EMBL/GenBank/DDBJ databases">
        <title>Genomes of two closely related lineages of the louse Polyplax serrata with different host specificities.</title>
        <authorList>
            <person name="Martinu J."/>
            <person name="Tarabai H."/>
            <person name="Stefka J."/>
            <person name="Hypsa V."/>
        </authorList>
    </citation>
    <scope>NUCLEOTIDE SEQUENCE [LARGE SCALE GENOMIC DNA]</scope>
    <source>
        <strain evidence="9">98ZLc_SE</strain>
    </source>
</reference>
<evidence type="ECO:0000256" key="5">
    <source>
        <dbReference type="SAM" id="Coils"/>
    </source>
</evidence>
<evidence type="ECO:0000256" key="6">
    <source>
        <dbReference type="SAM" id="MobiDB-lite"/>
    </source>
</evidence>
<feature type="transmembrane region" description="Helical" evidence="7">
    <location>
        <begin position="71"/>
        <end position="95"/>
    </location>
</feature>
<feature type="compositionally biased region" description="Polar residues" evidence="6">
    <location>
        <begin position="376"/>
        <end position="386"/>
    </location>
</feature>
<feature type="region of interest" description="Disordered" evidence="6">
    <location>
        <begin position="186"/>
        <end position="244"/>
    </location>
</feature>
<feature type="compositionally biased region" description="Low complexity" evidence="6">
    <location>
        <begin position="233"/>
        <end position="242"/>
    </location>
</feature>
<feature type="compositionally biased region" description="Basic and acidic residues" evidence="6">
    <location>
        <begin position="1529"/>
        <end position="1550"/>
    </location>
</feature>
<keyword evidence="5" id="KW-0175">Coiled coil</keyword>
<keyword evidence="2 7" id="KW-0812">Transmembrane</keyword>
<organism evidence="9 10">
    <name type="scientific">Polyplax serrata</name>
    <name type="common">Common mouse louse</name>
    <dbReference type="NCBI Taxonomy" id="468196"/>
    <lineage>
        <taxon>Eukaryota</taxon>
        <taxon>Metazoa</taxon>
        <taxon>Ecdysozoa</taxon>
        <taxon>Arthropoda</taxon>
        <taxon>Hexapoda</taxon>
        <taxon>Insecta</taxon>
        <taxon>Pterygota</taxon>
        <taxon>Neoptera</taxon>
        <taxon>Paraneoptera</taxon>
        <taxon>Psocodea</taxon>
        <taxon>Troctomorpha</taxon>
        <taxon>Phthiraptera</taxon>
        <taxon>Anoplura</taxon>
        <taxon>Polyplacidae</taxon>
        <taxon>Polyplax</taxon>
    </lineage>
</organism>
<feature type="coiled-coil region" evidence="5">
    <location>
        <begin position="103"/>
        <end position="130"/>
    </location>
</feature>
<gene>
    <name evidence="9" type="ORF">RUM44_011213</name>
</gene>
<dbReference type="PANTHER" id="PTHR10037:SF230">
    <property type="entry name" value="CA[2+]-CHANNEL PROTEIN ALPHA[[1]] SUBUNIT T, ISOFORM F"/>
    <property type="match status" value="1"/>
</dbReference>
<feature type="domain" description="Ion transport" evidence="8">
    <location>
        <begin position="823"/>
        <end position="1078"/>
    </location>
</feature>
<protein>
    <recommendedName>
        <fullName evidence="8">Ion transport domain-containing protein</fullName>
    </recommendedName>
</protein>
<feature type="region of interest" description="Disordered" evidence="6">
    <location>
        <begin position="1331"/>
        <end position="1351"/>
    </location>
</feature>
<comment type="caution">
    <text evidence="9">The sequence shown here is derived from an EMBL/GenBank/DDBJ whole genome shotgun (WGS) entry which is preliminary data.</text>
</comment>
<dbReference type="Gene3D" id="1.20.120.350">
    <property type="entry name" value="Voltage-gated potassium channels. Chain C"/>
    <property type="match status" value="2"/>
</dbReference>
<feature type="region of interest" description="Disordered" evidence="6">
    <location>
        <begin position="413"/>
        <end position="432"/>
    </location>
</feature>
<feature type="domain" description="Ion transport" evidence="8">
    <location>
        <begin position="3"/>
        <end position="105"/>
    </location>
</feature>
<feature type="transmembrane region" description="Helical" evidence="7">
    <location>
        <begin position="825"/>
        <end position="846"/>
    </location>
</feature>
<comment type="subcellular location">
    <subcellularLocation>
        <location evidence="1">Membrane</location>
        <topology evidence="1">Multi-pass membrane protein</topology>
    </subcellularLocation>
</comment>
<dbReference type="Gene3D" id="1.10.287.70">
    <property type="match status" value="3"/>
</dbReference>
<feature type="transmembrane region" description="Helical" evidence="7">
    <location>
        <begin position="858"/>
        <end position="876"/>
    </location>
</feature>
<feature type="compositionally biased region" description="Polar residues" evidence="6">
    <location>
        <begin position="320"/>
        <end position="329"/>
    </location>
</feature>
<dbReference type="InterPro" id="IPR005821">
    <property type="entry name" value="Ion_trans_dom"/>
</dbReference>
<keyword evidence="10" id="KW-1185">Reference proteome</keyword>
<feature type="compositionally biased region" description="Polar residues" evidence="6">
    <location>
        <begin position="413"/>
        <end position="426"/>
    </location>
</feature>
<feature type="compositionally biased region" description="Polar residues" evidence="6">
    <location>
        <begin position="340"/>
        <end position="362"/>
    </location>
</feature>
<feature type="compositionally biased region" description="Polar residues" evidence="6">
    <location>
        <begin position="1503"/>
        <end position="1521"/>
    </location>
</feature>
<proteinExistence type="predicted"/>
<feature type="transmembrane region" description="Helical" evidence="7">
    <location>
        <begin position="1043"/>
        <end position="1069"/>
    </location>
</feature>
<accession>A0ABR1APF5</accession>
<feature type="transmembrane region" description="Helical" evidence="7">
    <location>
        <begin position="642"/>
        <end position="664"/>
    </location>
</feature>
<feature type="compositionally biased region" description="Low complexity" evidence="6">
    <location>
        <begin position="1554"/>
        <end position="1568"/>
    </location>
</feature>
<feature type="compositionally biased region" description="Basic and acidic residues" evidence="6">
    <location>
        <begin position="186"/>
        <end position="198"/>
    </location>
</feature>
<dbReference type="InterPro" id="IPR027359">
    <property type="entry name" value="Volt_channel_dom_sf"/>
</dbReference>
<evidence type="ECO:0000256" key="4">
    <source>
        <dbReference type="ARBA" id="ARBA00023136"/>
    </source>
</evidence>
<feature type="region of interest" description="Disordered" evidence="6">
    <location>
        <begin position="1498"/>
        <end position="1644"/>
    </location>
</feature>
<feature type="transmembrane region" description="Helical" evidence="7">
    <location>
        <begin position="545"/>
        <end position="566"/>
    </location>
</feature>
<feature type="domain" description="Ion transport" evidence="8">
    <location>
        <begin position="506"/>
        <end position="778"/>
    </location>
</feature>
<dbReference type="PANTHER" id="PTHR10037">
    <property type="entry name" value="VOLTAGE-GATED CATION CHANNEL CALCIUM AND SODIUM"/>
    <property type="match status" value="1"/>
</dbReference>
<evidence type="ECO:0000259" key="8">
    <source>
        <dbReference type="Pfam" id="PF00520"/>
    </source>
</evidence>
<feature type="transmembrane region" description="Helical" evidence="7">
    <location>
        <begin position="958"/>
        <end position="978"/>
    </location>
</feature>
<feature type="transmembrane region" description="Helical" evidence="7">
    <location>
        <begin position="745"/>
        <end position="768"/>
    </location>
</feature>
<feature type="compositionally biased region" description="Basic and acidic residues" evidence="6">
    <location>
        <begin position="1331"/>
        <end position="1344"/>
    </location>
</feature>
<evidence type="ECO:0000256" key="2">
    <source>
        <dbReference type="ARBA" id="ARBA00022692"/>
    </source>
</evidence>
<feature type="coiled-coil region" evidence="5">
    <location>
        <begin position="1069"/>
        <end position="1106"/>
    </location>
</feature>
<feature type="compositionally biased region" description="Polar residues" evidence="6">
    <location>
        <begin position="216"/>
        <end position="230"/>
    </location>
</feature>
<keyword evidence="3 7" id="KW-1133">Transmembrane helix</keyword>
<dbReference type="InterPro" id="IPR043203">
    <property type="entry name" value="VGCC_Ca_Na"/>
</dbReference>
<evidence type="ECO:0000256" key="1">
    <source>
        <dbReference type="ARBA" id="ARBA00004141"/>
    </source>
</evidence>
<dbReference type="Pfam" id="PF00520">
    <property type="entry name" value="Ion_trans"/>
    <property type="match status" value="3"/>
</dbReference>
<name>A0ABR1APF5_POLSC</name>
<keyword evidence="4 7" id="KW-0472">Membrane</keyword>
<feature type="region of interest" description="Disordered" evidence="6">
    <location>
        <begin position="288"/>
        <end position="391"/>
    </location>
</feature>
<dbReference type="Proteomes" id="UP001359485">
    <property type="component" value="Unassembled WGS sequence"/>
</dbReference>
<evidence type="ECO:0000256" key="7">
    <source>
        <dbReference type="SAM" id="Phobius"/>
    </source>
</evidence>
<evidence type="ECO:0000313" key="10">
    <source>
        <dbReference type="Proteomes" id="UP001359485"/>
    </source>
</evidence>